<accession>A0ACB8RDY5</accession>
<evidence type="ECO:0000313" key="1">
    <source>
        <dbReference type="EMBL" id="KAI0042102.1"/>
    </source>
</evidence>
<dbReference type="EMBL" id="MU276084">
    <property type="protein sequence ID" value="KAI0042102.1"/>
    <property type="molecule type" value="Genomic_DNA"/>
</dbReference>
<evidence type="ECO:0000313" key="2">
    <source>
        <dbReference type="Proteomes" id="UP000814033"/>
    </source>
</evidence>
<gene>
    <name evidence="1" type="ORF">FA95DRAFT_615559</name>
</gene>
<comment type="caution">
    <text evidence="1">The sequence shown here is derived from an EMBL/GenBank/DDBJ whole genome shotgun (WGS) entry which is preliminary data.</text>
</comment>
<proteinExistence type="predicted"/>
<reference evidence="1" key="2">
    <citation type="journal article" date="2022" name="New Phytol.">
        <title>Evolutionary transition to the ectomycorrhizal habit in the genomes of a hyperdiverse lineage of mushroom-forming fungi.</title>
        <authorList>
            <person name="Looney B."/>
            <person name="Miyauchi S."/>
            <person name="Morin E."/>
            <person name="Drula E."/>
            <person name="Courty P.E."/>
            <person name="Kohler A."/>
            <person name="Kuo A."/>
            <person name="LaButti K."/>
            <person name="Pangilinan J."/>
            <person name="Lipzen A."/>
            <person name="Riley R."/>
            <person name="Andreopoulos W."/>
            <person name="He G."/>
            <person name="Johnson J."/>
            <person name="Nolan M."/>
            <person name="Tritt A."/>
            <person name="Barry K.W."/>
            <person name="Grigoriev I.V."/>
            <person name="Nagy L.G."/>
            <person name="Hibbett D."/>
            <person name="Henrissat B."/>
            <person name="Matheny P.B."/>
            <person name="Labbe J."/>
            <person name="Martin F.M."/>
        </authorList>
    </citation>
    <scope>NUCLEOTIDE SEQUENCE</scope>
    <source>
        <strain evidence="1">FP105234-sp</strain>
    </source>
</reference>
<sequence length="344" mass="37048">MRSEPGDSGRGRRVHGHGHRHHQRRRAHLERLRPRAHILCNAHQHRLARSSSARRTSVKHEARRGSRRRGRGRERHGGQRDNEILALHAWGLHGAVLRTQPRARTLCALERNVRVLLAEPGVLDVGLERARSGNGPGNVRLRGGAPRTDGGELAHALLALPRGPGKVPLAHVEVRAPRPEGVAVAVGHPGAAGQRRQRARNAMRTGRGASSPWRCCGTARARRGALASNQTPRRTACRRAAVRARDGVRAAARRPCSSPRVAVRARLATWSEELGSRRAGACRGGSATRAARPRPPRSAHPPQWCPSWPGGTGQGAAARGAAACTAAARGCRAPAASPTAVWWY</sequence>
<keyword evidence="2" id="KW-1185">Reference proteome</keyword>
<dbReference type="Proteomes" id="UP000814033">
    <property type="component" value="Unassembled WGS sequence"/>
</dbReference>
<name>A0ACB8RDY5_9AGAM</name>
<organism evidence="1 2">
    <name type="scientific">Auriscalpium vulgare</name>
    <dbReference type="NCBI Taxonomy" id="40419"/>
    <lineage>
        <taxon>Eukaryota</taxon>
        <taxon>Fungi</taxon>
        <taxon>Dikarya</taxon>
        <taxon>Basidiomycota</taxon>
        <taxon>Agaricomycotina</taxon>
        <taxon>Agaricomycetes</taxon>
        <taxon>Russulales</taxon>
        <taxon>Auriscalpiaceae</taxon>
        <taxon>Auriscalpium</taxon>
    </lineage>
</organism>
<reference evidence="1" key="1">
    <citation type="submission" date="2021-02" db="EMBL/GenBank/DDBJ databases">
        <authorList>
            <consortium name="DOE Joint Genome Institute"/>
            <person name="Ahrendt S."/>
            <person name="Looney B.P."/>
            <person name="Miyauchi S."/>
            <person name="Morin E."/>
            <person name="Drula E."/>
            <person name="Courty P.E."/>
            <person name="Chicoki N."/>
            <person name="Fauchery L."/>
            <person name="Kohler A."/>
            <person name="Kuo A."/>
            <person name="Labutti K."/>
            <person name="Pangilinan J."/>
            <person name="Lipzen A."/>
            <person name="Riley R."/>
            <person name="Andreopoulos W."/>
            <person name="He G."/>
            <person name="Johnson J."/>
            <person name="Barry K.W."/>
            <person name="Grigoriev I.V."/>
            <person name="Nagy L."/>
            <person name="Hibbett D."/>
            <person name="Henrissat B."/>
            <person name="Matheny P.B."/>
            <person name="Labbe J."/>
            <person name="Martin F."/>
        </authorList>
    </citation>
    <scope>NUCLEOTIDE SEQUENCE</scope>
    <source>
        <strain evidence="1">FP105234-sp</strain>
    </source>
</reference>
<protein>
    <submittedName>
        <fullName evidence="1">Uncharacterized protein</fullName>
    </submittedName>
</protein>